<name>A0A9W6GIR3_9FUSO</name>
<dbReference type="SUPFAM" id="SSF56037">
    <property type="entry name" value="PheT/TilS domain"/>
    <property type="match status" value="1"/>
</dbReference>
<evidence type="ECO:0000313" key="2">
    <source>
        <dbReference type="EMBL" id="GLI54910.1"/>
    </source>
</evidence>
<dbReference type="AlphaFoldDB" id="A0A9W6GIR3"/>
<protein>
    <recommendedName>
        <fullName evidence="1">B3/B4 tRNA-binding domain-containing protein</fullName>
    </recommendedName>
</protein>
<keyword evidence="3" id="KW-1185">Reference proteome</keyword>
<proteinExistence type="predicted"/>
<dbReference type="Gene3D" id="3.50.40.10">
    <property type="entry name" value="Phenylalanyl-trna Synthetase, Chain B, domain 3"/>
    <property type="match status" value="1"/>
</dbReference>
<dbReference type="EMBL" id="BSDY01000002">
    <property type="protein sequence ID" value="GLI54910.1"/>
    <property type="molecule type" value="Genomic_DNA"/>
</dbReference>
<dbReference type="Proteomes" id="UP001144471">
    <property type="component" value="Unassembled WGS sequence"/>
</dbReference>
<evidence type="ECO:0000313" key="3">
    <source>
        <dbReference type="Proteomes" id="UP001144471"/>
    </source>
</evidence>
<sequence>MKFKVSREIFEMQPDLCFGVVVARGVENREISTGLAEAAKTLEERYSGKKARDIEEIAPYREAFREMGYNPNKFMPSIEALASRVLKGRGVPNILPVVDLYNSISLKYILPIGGHDMDSGEGDIEVRLSGEEDKFTPFGGLEAEEMPLGEVVYSVGSEVKTRRWIWRQGELGKLTQDSRNIFFPIDGFEGMNDHKVREAAEEFASKLKELFQCEVAVGYVNRENMEMEL</sequence>
<dbReference type="InterPro" id="IPR005146">
    <property type="entry name" value="B3/B4_tRNA-bd"/>
</dbReference>
<comment type="caution">
    <text evidence="2">The sequence shown here is derived from an EMBL/GenBank/DDBJ whole genome shotgun (WGS) entry which is preliminary data.</text>
</comment>
<dbReference type="RefSeq" id="WP_281833059.1">
    <property type="nucleotide sequence ID" value="NZ_BSDY01000002.1"/>
</dbReference>
<organism evidence="2 3">
    <name type="scientific">Propionigenium maris DSM 9537</name>
    <dbReference type="NCBI Taxonomy" id="1123000"/>
    <lineage>
        <taxon>Bacteria</taxon>
        <taxon>Fusobacteriati</taxon>
        <taxon>Fusobacteriota</taxon>
        <taxon>Fusobacteriia</taxon>
        <taxon>Fusobacteriales</taxon>
        <taxon>Fusobacteriaceae</taxon>
        <taxon>Propionigenium</taxon>
    </lineage>
</organism>
<feature type="domain" description="B3/B4 tRNA-binding" evidence="1">
    <location>
        <begin position="58"/>
        <end position="212"/>
    </location>
</feature>
<dbReference type="Pfam" id="PF03483">
    <property type="entry name" value="B3_4"/>
    <property type="match status" value="1"/>
</dbReference>
<dbReference type="GO" id="GO:0003723">
    <property type="term" value="F:RNA binding"/>
    <property type="evidence" value="ECO:0007669"/>
    <property type="project" value="InterPro"/>
</dbReference>
<reference evidence="2" key="1">
    <citation type="submission" date="2022-12" db="EMBL/GenBank/DDBJ databases">
        <title>Reference genome sequencing for broad-spectrum identification of bacterial and archaeal isolates by mass spectrometry.</title>
        <authorList>
            <person name="Sekiguchi Y."/>
            <person name="Tourlousse D.M."/>
        </authorList>
    </citation>
    <scope>NUCLEOTIDE SEQUENCE</scope>
    <source>
        <strain evidence="2">10succ1</strain>
    </source>
</reference>
<dbReference type="InterPro" id="IPR020825">
    <property type="entry name" value="Phe-tRNA_synthase-like_B3/B4"/>
</dbReference>
<gene>
    <name evidence="2" type="ORF">PM10SUCC1_04250</name>
</gene>
<dbReference type="GO" id="GO:0004826">
    <property type="term" value="F:phenylalanine-tRNA ligase activity"/>
    <property type="evidence" value="ECO:0007669"/>
    <property type="project" value="InterPro"/>
</dbReference>
<evidence type="ECO:0000259" key="1">
    <source>
        <dbReference type="SMART" id="SM00873"/>
    </source>
</evidence>
<dbReference type="SMART" id="SM00873">
    <property type="entry name" value="B3_4"/>
    <property type="match status" value="1"/>
</dbReference>
<accession>A0A9W6GIR3</accession>
<dbReference type="PANTHER" id="PTHR39209">
    <property type="match status" value="1"/>
</dbReference>
<dbReference type="PANTHER" id="PTHR39209:SF2">
    <property type="entry name" value="CYTOPLASMIC PROTEIN"/>
    <property type="match status" value="1"/>
</dbReference>